<dbReference type="Pfam" id="PF13692">
    <property type="entry name" value="Glyco_trans_1_4"/>
    <property type="match status" value="1"/>
</dbReference>
<sequence>MKVWILNHVALKPSETGITRHYDIAHELVKKDHKIRIFASSFLAYRFVWRNKQKKNYKENVNGVIFEWLWTLPYKGNGIMRILNMISFFFMAMWRGMKKKERPDAIVGSSVHLFACLAAYFLSKWKKAAYIVEIRDLWPRTLIELGSMSKHHPAVLMFGAIEKFVYKRADQIIVTLPGAAQYIKEMGVDEKIIHVIPNGINMDRMEEKEGKSSLEDEISKIKEKHGQVAMYVGSHGVANSLETVVNSAKFVFPEKTAYVLVGDGPEKDNLKNLASEYEHVYFFDGIPKKEVMPTLALADVLLVSMLDTQLYKYGISLNKLNDYLLIGKPILFAGNVSNDIVAEAKAGKSVAPEKPGEFAEGLEELLNLSEEEKAEISRNSYRYVNEKHNITKLADRFLDICAFQETGETSKAYQLSVKEN</sequence>
<dbReference type="InterPro" id="IPR028098">
    <property type="entry name" value="Glyco_trans_4-like_N"/>
</dbReference>
<keyword evidence="3" id="KW-1185">Reference proteome</keyword>
<dbReference type="RefSeq" id="WP_248253945.1">
    <property type="nucleotide sequence ID" value="NZ_JAIWJX010000002.1"/>
</dbReference>
<dbReference type="Gene3D" id="3.40.50.2000">
    <property type="entry name" value="Glycogen Phosphorylase B"/>
    <property type="match status" value="2"/>
</dbReference>
<dbReference type="AlphaFoldDB" id="A0A9X1XFK4"/>
<dbReference type="Pfam" id="PF13579">
    <property type="entry name" value="Glyco_trans_4_4"/>
    <property type="match status" value="1"/>
</dbReference>
<protein>
    <submittedName>
        <fullName evidence="2">Glycosyltransferase family 4 protein</fullName>
    </submittedName>
</protein>
<gene>
    <name evidence="2" type="ORF">LCY76_19200</name>
</gene>
<dbReference type="EMBL" id="JAIWJX010000002">
    <property type="protein sequence ID" value="MCK6258698.1"/>
    <property type="molecule type" value="Genomic_DNA"/>
</dbReference>
<dbReference type="SUPFAM" id="SSF53756">
    <property type="entry name" value="UDP-Glycosyltransferase/glycogen phosphorylase"/>
    <property type="match status" value="1"/>
</dbReference>
<name>A0A9X1XFK4_9BACL</name>
<dbReference type="PANTHER" id="PTHR12526:SF622">
    <property type="entry name" value="GLYCOSYLTRANSFERASE (GROUP I)"/>
    <property type="match status" value="1"/>
</dbReference>
<proteinExistence type="predicted"/>
<feature type="domain" description="Glycosyltransferase subfamily 4-like N-terminal" evidence="1">
    <location>
        <begin position="19"/>
        <end position="199"/>
    </location>
</feature>
<dbReference type="Proteomes" id="UP001139011">
    <property type="component" value="Unassembled WGS sequence"/>
</dbReference>
<comment type="caution">
    <text evidence="2">The sequence shown here is derived from an EMBL/GenBank/DDBJ whole genome shotgun (WGS) entry which is preliminary data.</text>
</comment>
<evidence type="ECO:0000313" key="3">
    <source>
        <dbReference type="Proteomes" id="UP001139011"/>
    </source>
</evidence>
<evidence type="ECO:0000313" key="2">
    <source>
        <dbReference type="EMBL" id="MCK6258698.1"/>
    </source>
</evidence>
<evidence type="ECO:0000259" key="1">
    <source>
        <dbReference type="Pfam" id="PF13579"/>
    </source>
</evidence>
<accession>A0A9X1XFK4</accession>
<reference evidence="2" key="1">
    <citation type="submission" date="2021-09" db="EMBL/GenBank/DDBJ databases">
        <title>Genome analysis of Fictibacillus sp. KIGAM418 isolated from marine sediment.</title>
        <authorList>
            <person name="Seo M.-J."/>
            <person name="Cho E.-S."/>
            <person name="Hwang C.Y."/>
        </authorList>
    </citation>
    <scope>NUCLEOTIDE SEQUENCE</scope>
    <source>
        <strain evidence="2">KIGAM418</strain>
    </source>
</reference>
<organism evidence="2 3">
    <name type="scientific">Fictibacillus marinisediminis</name>
    <dbReference type="NCBI Taxonomy" id="2878389"/>
    <lineage>
        <taxon>Bacteria</taxon>
        <taxon>Bacillati</taxon>
        <taxon>Bacillota</taxon>
        <taxon>Bacilli</taxon>
        <taxon>Bacillales</taxon>
        <taxon>Fictibacillaceae</taxon>
        <taxon>Fictibacillus</taxon>
    </lineage>
</organism>
<dbReference type="PANTHER" id="PTHR12526">
    <property type="entry name" value="GLYCOSYLTRANSFERASE"/>
    <property type="match status" value="1"/>
</dbReference>
<dbReference type="CDD" id="cd03794">
    <property type="entry name" value="GT4_WbuB-like"/>
    <property type="match status" value="1"/>
</dbReference>